<name>A0A1H2S8D7_9PSEU</name>
<keyword evidence="2" id="KW-0378">Hydrolase</keyword>
<dbReference type="InterPro" id="IPR012338">
    <property type="entry name" value="Beta-lactam/transpept-like"/>
</dbReference>
<organism evidence="2 3">
    <name type="scientific">Amycolatopsis xylanica</name>
    <dbReference type="NCBI Taxonomy" id="589385"/>
    <lineage>
        <taxon>Bacteria</taxon>
        <taxon>Bacillati</taxon>
        <taxon>Actinomycetota</taxon>
        <taxon>Actinomycetes</taxon>
        <taxon>Pseudonocardiales</taxon>
        <taxon>Pseudonocardiaceae</taxon>
        <taxon>Amycolatopsis</taxon>
    </lineage>
</organism>
<evidence type="ECO:0000313" key="2">
    <source>
        <dbReference type="EMBL" id="SDW27790.1"/>
    </source>
</evidence>
<keyword evidence="2" id="KW-0121">Carboxypeptidase</keyword>
<feature type="domain" description="Beta-lactamase-related" evidence="1">
    <location>
        <begin position="7"/>
        <end position="316"/>
    </location>
</feature>
<dbReference type="PANTHER" id="PTHR46825:SF7">
    <property type="entry name" value="D-ALANYL-D-ALANINE CARBOXYPEPTIDASE"/>
    <property type="match status" value="1"/>
</dbReference>
<dbReference type="STRING" id="589385.SAMN05421504_101138"/>
<dbReference type="GO" id="GO:0004180">
    <property type="term" value="F:carboxypeptidase activity"/>
    <property type="evidence" value="ECO:0007669"/>
    <property type="project" value="UniProtKB-KW"/>
</dbReference>
<dbReference type="AlphaFoldDB" id="A0A1H2S8D7"/>
<evidence type="ECO:0000259" key="1">
    <source>
        <dbReference type="Pfam" id="PF00144"/>
    </source>
</evidence>
<keyword evidence="3" id="KW-1185">Reference proteome</keyword>
<reference evidence="2 3" key="1">
    <citation type="submission" date="2016-10" db="EMBL/GenBank/DDBJ databases">
        <authorList>
            <person name="de Groot N.N."/>
        </authorList>
    </citation>
    <scope>NUCLEOTIDE SEQUENCE [LARGE SCALE GENOMIC DNA]</scope>
    <source>
        <strain evidence="2 3">CPCC 202699</strain>
    </source>
</reference>
<dbReference type="EMBL" id="FNON01000001">
    <property type="protein sequence ID" value="SDW27790.1"/>
    <property type="molecule type" value="Genomic_DNA"/>
</dbReference>
<accession>A0A1H2S8D7</accession>
<proteinExistence type="predicted"/>
<dbReference type="Pfam" id="PF00144">
    <property type="entry name" value="Beta-lactamase"/>
    <property type="match status" value="1"/>
</dbReference>
<sequence length="352" mass="37462">MKNSVMRVLDGAVADGGVPGILAEIHHGQDRWFGTAGVADIETGARREAGHRFRIGSTTKTFVATVVLQLAGEGELSLDDTVATWLPGLIGDEITVRQLLNHTSGLFNYVLAPALIATYTGLAFLEHRFDSIKPERLVEIAMSHPADFAPGTAWGYSNTNYVVAGLLIERVTGASLADEISRRVLRPLGLTGTSVPVGDDASIAGPHSRHYSKLYLPDIDGRDVTELNPSWARGAGDMISTAADLGVFFRELLGGGLLKPAEQQEMFTTVATGDKWIPNTGYGLGVASVRLARGTEVWGMGGAIHGSWSYSFGTRDGSRLVVVNVNGDWAAGGRPDPIGVFTDLLEAEFASE</sequence>
<dbReference type="InterPro" id="IPR001466">
    <property type="entry name" value="Beta-lactam-related"/>
</dbReference>
<protein>
    <submittedName>
        <fullName evidence="2">D-alanyl-D-alanine carboxypeptidase</fullName>
    </submittedName>
</protein>
<gene>
    <name evidence="2" type="ORF">SAMN05421504_101138</name>
</gene>
<dbReference type="Gene3D" id="3.40.710.10">
    <property type="entry name" value="DD-peptidase/beta-lactamase superfamily"/>
    <property type="match status" value="1"/>
</dbReference>
<dbReference type="PANTHER" id="PTHR46825">
    <property type="entry name" value="D-ALANYL-D-ALANINE-CARBOXYPEPTIDASE/ENDOPEPTIDASE AMPH"/>
    <property type="match status" value="1"/>
</dbReference>
<dbReference type="OrthoDB" id="3499702at2"/>
<dbReference type="Proteomes" id="UP000199515">
    <property type="component" value="Unassembled WGS sequence"/>
</dbReference>
<evidence type="ECO:0000313" key="3">
    <source>
        <dbReference type="Proteomes" id="UP000199515"/>
    </source>
</evidence>
<dbReference type="InterPro" id="IPR050491">
    <property type="entry name" value="AmpC-like"/>
</dbReference>
<dbReference type="SUPFAM" id="SSF56601">
    <property type="entry name" value="beta-lactamase/transpeptidase-like"/>
    <property type="match status" value="1"/>
</dbReference>
<keyword evidence="2" id="KW-0645">Protease</keyword>
<dbReference type="RefSeq" id="WP_091285255.1">
    <property type="nucleotide sequence ID" value="NZ_FNON01000001.1"/>
</dbReference>